<dbReference type="Proteomes" id="UP000015100">
    <property type="component" value="Unassembled WGS sequence"/>
</dbReference>
<dbReference type="OMA" id="WSTRKIF"/>
<proteinExistence type="predicted"/>
<dbReference type="EMBL" id="AQGS01000087">
    <property type="protein sequence ID" value="EPS43193.1"/>
    <property type="molecule type" value="Genomic_DNA"/>
</dbReference>
<reference evidence="2" key="2">
    <citation type="submission" date="2013-04" db="EMBL/GenBank/DDBJ databases">
        <title>Genomic mechanisms accounting for the adaptation to parasitism in nematode-trapping fungi.</title>
        <authorList>
            <person name="Ahren D.G."/>
        </authorList>
    </citation>
    <scope>NUCLEOTIDE SEQUENCE [LARGE SCALE GENOMIC DNA]</scope>
    <source>
        <strain evidence="2">CBS 200.50</strain>
    </source>
</reference>
<evidence type="ECO:0000313" key="1">
    <source>
        <dbReference type="EMBL" id="EPS43193.1"/>
    </source>
</evidence>
<dbReference type="AlphaFoldDB" id="S8BUN6"/>
<sequence length="455" mass="52751">MDVSPSKDLFRLKRRAGVSPNDADIDCSGLEFDEPVEEIYHLTLNHFYPSQSVSLLRRSMGLPVDETLYFPKELRNLQPFVLNFNRQDQVTQAGSLRNYIIMGSRPTNPYTVITVLRQPPNNPFDLWQYELPQPPFPTAPASVLHWDADTEAQLLIPRLPTTLKLSPTSSRAVIDLDMMRVYIAWDIQRDELVQAVIWCNASGIENRVFELRYGDKIGSLEMLKDLEAFICFCGCGMLAKNNIHVKLSLKSGILFWFPYEQRSIPKDDKHFRYIKNEIKGSMPFVYLDLSARTKTEMERHMKDTPVEIRVINLCLLDRPQPLRFKNPGDHAEWYSTIDAFFLFAEWSTRKIFHIVYRIDALAMTCRSVRISRLQDEDRKRLALKHTHDCAKMSAELPIKHYPRWSCSDQSLAQIFLDELDLELKLDFLPSRDGSDLDIDRESVINVSNLMQNSSL</sequence>
<dbReference type="OrthoDB" id="5285436at2759"/>
<keyword evidence="2" id="KW-1185">Reference proteome</keyword>
<accession>S8BUN6</accession>
<name>S8BUN6_DACHA</name>
<reference evidence="1 2" key="1">
    <citation type="journal article" date="2013" name="PLoS Genet.">
        <title>Genomic mechanisms accounting for the adaptation to parasitism in nematode-trapping fungi.</title>
        <authorList>
            <person name="Meerupati T."/>
            <person name="Andersson K.M."/>
            <person name="Friman E."/>
            <person name="Kumar D."/>
            <person name="Tunlid A."/>
            <person name="Ahren D."/>
        </authorList>
    </citation>
    <scope>NUCLEOTIDE SEQUENCE [LARGE SCALE GENOMIC DNA]</scope>
    <source>
        <strain evidence="1 2">CBS 200.50</strain>
    </source>
</reference>
<evidence type="ECO:0000313" key="2">
    <source>
        <dbReference type="Proteomes" id="UP000015100"/>
    </source>
</evidence>
<gene>
    <name evidence="1" type="ORF">H072_2841</name>
</gene>
<comment type="caution">
    <text evidence="1">The sequence shown here is derived from an EMBL/GenBank/DDBJ whole genome shotgun (WGS) entry which is preliminary data.</text>
</comment>
<organism evidence="1 2">
    <name type="scientific">Dactylellina haptotyla (strain CBS 200.50)</name>
    <name type="common">Nematode-trapping fungus</name>
    <name type="synonym">Monacrosporium haptotylum</name>
    <dbReference type="NCBI Taxonomy" id="1284197"/>
    <lineage>
        <taxon>Eukaryota</taxon>
        <taxon>Fungi</taxon>
        <taxon>Dikarya</taxon>
        <taxon>Ascomycota</taxon>
        <taxon>Pezizomycotina</taxon>
        <taxon>Orbiliomycetes</taxon>
        <taxon>Orbiliales</taxon>
        <taxon>Orbiliaceae</taxon>
        <taxon>Dactylellina</taxon>
    </lineage>
</organism>
<dbReference type="HOGENOM" id="CLU_601310_0_0_1"/>
<protein>
    <submittedName>
        <fullName evidence="1">Uncharacterized protein</fullName>
    </submittedName>
</protein>